<dbReference type="KEGG" id="nvr:FEJ81_19770"/>
<evidence type="ECO:0000313" key="2">
    <source>
        <dbReference type="EMBL" id="QCS44557.1"/>
    </source>
</evidence>
<organism evidence="2 3">
    <name type="scientific">Natrinema versiforme</name>
    <dbReference type="NCBI Taxonomy" id="88724"/>
    <lineage>
        <taxon>Archaea</taxon>
        <taxon>Methanobacteriati</taxon>
        <taxon>Methanobacteriota</taxon>
        <taxon>Stenosarchaea group</taxon>
        <taxon>Halobacteria</taxon>
        <taxon>Halobacteriales</taxon>
        <taxon>Natrialbaceae</taxon>
        <taxon>Natrinema</taxon>
    </lineage>
</organism>
<reference evidence="3" key="1">
    <citation type="submission" date="2019-05" db="EMBL/GenBank/DDBJ databases">
        <title>Genome sequence and methylation pattern of the halophilic Archaeon Natrinema versiforme BOL5-4.</title>
        <authorList>
            <person name="DasSarma P."/>
            <person name="Anton B.P."/>
            <person name="DasSarma S.L."/>
            <person name="Martinez F.L."/>
            <person name="Guzman D."/>
            <person name="Roberts R.J."/>
            <person name="DasSarma S."/>
        </authorList>
    </citation>
    <scope>NUCLEOTIDE SEQUENCE [LARGE SCALE GENOMIC DNA]</scope>
    <source>
        <strain evidence="3">BOL5-4</strain>
        <plasmid evidence="3">pnve500</plasmid>
    </source>
</reference>
<geneLocation type="plasmid" evidence="3">
    <name>pnve500</name>
</geneLocation>
<evidence type="ECO:0000256" key="1">
    <source>
        <dbReference type="SAM" id="MobiDB-lite"/>
    </source>
</evidence>
<dbReference type="Proteomes" id="UP000302218">
    <property type="component" value="Plasmid pNVE500"/>
</dbReference>
<sequence length="151" mass="16838">MKDGSGNLDFGDSDSSEEEESTESKPPGGPIDDSQPDRGRSGSSSIRSESKPDQPGTSSTSTNESEQDKHKYPYFVRRSKVLDERDERIEAHLREVVTDQESDFRSELADELETNGNIPKSDAREFALLYAFENPEGVAELMREEGFGELE</sequence>
<dbReference type="RefSeq" id="WP_138246985.1">
    <property type="nucleotide sequence ID" value="NZ_CP040331.1"/>
</dbReference>
<gene>
    <name evidence="2" type="ORF">FEJ81_19770</name>
</gene>
<name>A0A4P8WLV0_9EURY</name>
<evidence type="ECO:0000313" key="3">
    <source>
        <dbReference type="Proteomes" id="UP000302218"/>
    </source>
</evidence>
<keyword evidence="2" id="KW-0614">Plasmid</keyword>
<feature type="compositionally biased region" description="Polar residues" evidence="1">
    <location>
        <begin position="55"/>
        <end position="64"/>
    </location>
</feature>
<dbReference type="InterPro" id="IPR058276">
    <property type="entry name" value="DUF7970"/>
</dbReference>
<dbReference type="EMBL" id="CP040331">
    <property type="protein sequence ID" value="QCS44557.1"/>
    <property type="molecule type" value="Genomic_DNA"/>
</dbReference>
<feature type="region of interest" description="Disordered" evidence="1">
    <location>
        <begin position="1"/>
        <end position="74"/>
    </location>
</feature>
<dbReference type="GeneID" id="95973690"/>
<accession>A0A4P8WLV0</accession>
<dbReference type="AlphaFoldDB" id="A0A4P8WLV0"/>
<feature type="compositionally biased region" description="Acidic residues" evidence="1">
    <location>
        <begin position="11"/>
        <end position="21"/>
    </location>
</feature>
<proteinExistence type="predicted"/>
<protein>
    <submittedName>
        <fullName evidence="2">Acyl-CoA dehydrogenase</fullName>
    </submittedName>
</protein>
<dbReference type="Pfam" id="PF25925">
    <property type="entry name" value="DUF7970"/>
    <property type="match status" value="1"/>
</dbReference>